<dbReference type="Gene3D" id="1.10.390.10">
    <property type="entry name" value="Neutral Protease Domain 2"/>
    <property type="match status" value="1"/>
</dbReference>
<gene>
    <name evidence="1" type="ORF">HME9304_03266</name>
</gene>
<evidence type="ECO:0000313" key="1">
    <source>
        <dbReference type="EMBL" id="AWX46234.1"/>
    </source>
</evidence>
<dbReference type="KEGG" id="spon:HME9304_03266"/>
<evidence type="ECO:0008006" key="3">
    <source>
        <dbReference type="Google" id="ProtNLM"/>
    </source>
</evidence>
<dbReference type="AlphaFoldDB" id="A0A2Z4LXH2"/>
<dbReference type="Proteomes" id="UP000248536">
    <property type="component" value="Chromosome"/>
</dbReference>
<protein>
    <recommendedName>
        <fullName evidence="3">Metalloprotease</fullName>
    </recommendedName>
</protein>
<reference evidence="1 2" key="1">
    <citation type="submission" date="2018-06" db="EMBL/GenBank/DDBJ databases">
        <title>Spongiibacterium sp. HME9304 Genome sequencing and assembly.</title>
        <authorList>
            <person name="Kang H."/>
            <person name="Kim H."/>
            <person name="Joh K."/>
        </authorList>
    </citation>
    <scope>NUCLEOTIDE SEQUENCE [LARGE SCALE GENOMIC DNA]</scope>
    <source>
        <strain evidence="1 2">HME9304</strain>
    </source>
</reference>
<dbReference type="InterPro" id="IPR027268">
    <property type="entry name" value="Peptidase_M4/M1_CTD_sf"/>
</dbReference>
<accession>A0A2Z4LXH2</accession>
<organism evidence="1 2">
    <name type="scientific">Flagellimonas maritima</name>
    <dbReference type="NCBI Taxonomy" id="1383885"/>
    <lineage>
        <taxon>Bacteria</taxon>
        <taxon>Pseudomonadati</taxon>
        <taxon>Bacteroidota</taxon>
        <taxon>Flavobacteriia</taxon>
        <taxon>Flavobacteriales</taxon>
        <taxon>Flavobacteriaceae</taxon>
        <taxon>Flagellimonas</taxon>
    </lineage>
</organism>
<sequence>MKWLRLSMHSIKDETSVQIFNLKILTKKRFIQQTQILFFFFLSLSLLGQHRNEITAALNDSTKQIQISQKFTYVNNSEEGLSTLYFNDWNHAYANRNTALAERFAEEFKRSLHLSKDFERGNTTVMSVVGSDYTGLEWERVGNRDIIKVKLKNVLKPGESAQLFFTYTIKLPSKKFTLYGFDTNGEYYLKDWYLTPAVYDLGWKLYDNMGLDDMYTDVADTSIEFTYPEKLFLASNFDESSKNTFLGAQYIVFRGTNRKGCEIILSRLKRFTKHVTRYLTVTTDIDVNKYDEISQGVSINKIARYLEKNLGRYPHNNLLVSEIDYSKTPLYGINQLPSFIRPYEEQFQFELKFLKTAINSFLAETMYLDPRGERWVNDAIANYLMIKYVEENYPEQKLAGKLSKIWGFKSFHLAQMDFNEQYALLSMFPARRNIDQALTTPNDSLIKFNEKIANSYKAGLGMSYLSDYIGERKVDSSIHGFYRTHSLDSKVNAQDFREELERFADKDIDWFFDEYVATRKKIDFKIKKVKKTDDSITFTIKNKRRTNVPISLFGLQKDSVISKYWFSDIDTSRTFTIPRNGEDRLVLNYDQKIPEFNQRDNWKTLNGFFSSNKKLKFQFFKDTEDPYFNQIFYVPVANFNVYDGITPGIRIYNKTFLERPFQYDIVPTYSFLEKTVVGKASIRYRKYHGKSGLFVSNYSFSGSTSHFQTNSRFSTLTPAISFGWRPEDLISNRRQRLLFRYRSVFRNIDESLVDQIDTEPDYSVFNVRFTDVDNDILNFASWFLDAQHSTDFTKLAFEVEYRKLYQDNRQFNFRFYAGKFLINDTDSDFFSFALDRPTDYLFDLAYLGRSEDSGIYSQQIIIAEGGFKSQLENPFVNDWITTANASTSIWRWIEAYGDIGFTRNKGENPRFVYGSGIRLNLVTDFFELYFPVYSNRGWEIADQNYGERIRFIVTISPRTLTGLFTRKWF</sequence>
<dbReference type="EMBL" id="CP030104">
    <property type="protein sequence ID" value="AWX46234.1"/>
    <property type="molecule type" value="Genomic_DNA"/>
</dbReference>
<keyword evidence="2" id="KW-1185">Reference proteome</keyword>
<evidence type="ECO:0000313" key="2">
    <source>
        <dbReference type="Proteomes" id="UP000248536"/>
    </source>
</evidence>
<name>A0A2Z4LXH2_9FLAO</name>
<proteinExistence type="predicted"/>